<name>A0A9K3PSP3_9STRA</name>
<organism evidence="2 3">
    <name type="scientific">Nitzschia inconspicua</name>
    <dbReference type="NCBI Taxonomy" id="303405"/>
    <lineage>
        <taxon>Eukaryota</taxon>
        <taxon>Sar</taxon>
        <taxon>Stramenopiles</taxon>
        <taxon>Ochrophyta</taxon>
        <taxon>Bacillariophyta</taxon>
        <taxon>Bacillariophyceae</taxon>
        <taxon>Bacillariophycidae</taxon>
        <taxon>Bacillariales</taxon>
        <taxon>Bacillariaceae</taxon>
        <taxon>Nitzschia</taxon>
    </lineage>
</organism>
<keyword evidence="3" id="KW-1185">Reference proteome</keyword>
<keyword evidence="1" id="KW-1133">Transmembrane helix</keyword>
<keyword evidence="1" id="KW-0812">Transmembrane</keyword>
<gene>
    <name evidence="2" type="ORF">IV203_014829</name>
</gene>
<dbReference type="EMBL" id="JAGRRH010000014">
    <property type="protein sequence ID" value="KAG7358242.1"/>
    <property type="molecule type" value="Genomic_DNA"/>
</dbReference>
<accession>A0A9K3PSP3</accession>
<dbReference type="Proteomes" id="UP000693970">
    <property type="component" value="Unassembled WGS sequence"/>
</dbReference>
<evidence type="ECO:0000313" key="3">
    <source>
        <dbReference type="Proteomes" id="UP000693970"/>
    </source>
</evidence>
<feature type="transmembrane region" description="Helical" evidence="1">
    <location>
        <begin position="88"/>
        <end position="106"/>
    </location>
</feature>
<comment type="caution">
    <text evidence="2">The sequence shown here is derived from an EMBL/GenBank/DDBJ whole genome shotgun (WGS) entry which is preliminary data.</text>
</comment>
<reference evidence="2" key="2">
    <citation type="submission" date="2021-04" db="EMBL/GenBank/DDBJ databases">
        <authorList>
            <person name="Podell S."/>
        </authorList>
    </citation>
    <scope>NUCLEOTIDE SEQUENCE</scope>
    <source>
        <strain evidence="2">Hildebrandi</strain>
    </source>
</reference>
<reference evidence="2" key="1">
    <citation type="journal article" date="2021" name="Sci. Rep.">
        <title>Diploid genomic architecture of Nitzschia inconspicua, an elite biomass production diatom.</title>
        <authorList>
            <person name="Oliver A."/>
            <person name="Podell S."/>
            <person name="Pinowska A."/>
            <person name="Traller J.C."/>
            <person name="Smith S.R."/>
            <person name="McClure R."/>
            <person name="Beliaev A."/>
            <person name="Bohutskyi P."/>
            <person name="Hill E.A."/>
            <person name="Rabines A."/>
            <person name="Zheng H."/>
            <person name="Allen L.Z."/>
            <person name="Kuo A."/>
            <person name="Grigoriev I.V."/>
            <person name="Allen A.E."/>
            <person name="Hazlebeck D."/>
            <person name="Allen E.E."/>
        </authorList>
    </citation>
    <scope>NUCLEOTIDE SEQUENCE</scope>
    <source>
        <strain evidence="2">Hildebrandi</strain>
    </source>
</reference>
<evidence type="ECO:0000256" key="1">
    <source>
        <dbReference type="SAM" id="Phobius"/>
    </source>
</evidence>
<sequence>MFSGPLTPARNTSSQWIDLNWNTKPVSLWGTSRIPAAWSSNSHISALRDRGEIASLEIAEEPRRRRGIYTVYCLQQARSVQTMQVQQIVCQYAFVLSAVGLVFGVWSRDLEGQMDGGQT</sequence>
<keyword evidence="1" id="KW-0472">Membrane</keyword>
<dbReference type="AlphaFoldDB" id="A0A9K3PSP3"/>
<evidence type="ECO:0000313" key="2">
    <source>
        <dbReference type="EMBL" id="KAG7358242.1"/>
    </source>
</evidence>
<protein>
    <submittedName>
        <fullName evidence="2">Uncharacterized protein</fullName>
    </submittedName>
</protein>
<proteinExistence type="predicted"/>